<keyword evidence="2" id="KW-0732">Signal</keyword>
<dbReference type="AlphaFoldDB" id="A0A9N8HJR4"/>
<proteinExistence type="predicted"/>
<feature type="chain" id="PRO_5040287392" evidence="2">
    <location>
        <begin position="22"/>
        <end position="131"/>
    </location>
</feature>
<organism evidence="3 4">
    <name type="scientific">Seminavis robusta</name>
    <dbReference type="NCBI Taxonomy" id="568900"/>
    <lineage>
        <taxon>Eukaryota</taxon>
        <taxon>Sar</taxon>
        <taxon>Stramenopiles</taxon>
        <taxon>Ochrophyta</taxon>
        <taxon>Bacillariophyta</taxon>
        <taxon>Bacillariophyceae</taxon>
        <taxon>Bacillariophycidae</taxon>
        <taxon>Naviculales</taxon>
        <taxon>Naviculaceae</taxon>
        <taxon>Seminavis</taxon>
    </lineage>
</organism>
<gene>
    <name evidence="3" type="ORF">SEMRO_567_G167990.1</name>
</gene>
<dbReference type="Proteomes" id="UP001153069">
    <property type="component" value="Unassembled WGS sequence"/>
</dbReference>
<accession>A0A9N8HJR4</accession>
<protein>
    <submittedName>
        <fullName evidence="3">Uncharacterized protein</fullName>
    </submittedName>
</protein>
<sequence>MKIQCLLLVVLTIANLQSSSADVRGETCTDDNGCPKGHRCGTESCIENARVLRGMEPMDVVQGEAAGSADGDHQPRLNQRSLTGGYKGCLGERALRGTHRSLQVQDGVAAAEDEGTQADHEFHMKNAERMS</sequence>
<feature type="signal peptide" evidence="2">
    <location>
        <begin position="1"/>
        <end position="21"/>
    </location>
</feature>
<reference evidence="3" key="1">
    <citation type="submission" date="2020-06" db="EMBL/GenBank/DDBJ databases">
        <authorList>
            <consortium name="Plant Systems Biology data submission"/>
        </authorList>
    </citation>
    <scope>NUCLEOTIDE SEQUENCE</scope>
    <source>
        <strain evidence="3">D6</strain>
    </source>
</reference>
<evidence type="ECO:0000256" key="2">
    <source>
        <dbReference type="SAM" id="SignalP"/>
    </source>
</evidence>
<dbReference type="EMBL" id="CAICTM010000566">
    <property type="protein sequence ID" value="CAB9513028.1"/>
    <property type="molecule type" value="Genomic_DNA"/>
</dbReference>
<keyword evidence="4" id="KW-1185">Reference proteome</keyword>
<evidence type="ECO:0000313" key="3">
    <source>
        <dbReference type="EMBL" id="CAB9513028.1"/>
    </source>
</evidence>
<name>A0A9N8HJR4_9STRA</name>
<feature type="region of interest" description="Disordered" evidence="1">
    <location>
        <begin position="64"/>
        <end position="84"/>
    </location>
</feature>
<evidence type="ECO:0000313" key="4">
    <source>
        <dbReference type="Proteomes" id="UP001153069"/>
    </source>
</evidence>
<comment type="caution">
    <text evidence="3">The sequence shown here is derived from an EMBL/GenBank/DDBJ whole genome shotgun (WGS) entry which is preliminary data.</text>
</comment>
<evidence type="ECO:0000256" key="1">
    <source>
        <dbReference type="SAM" id="MobiDB-lite"/>
    </source>
</evidence>